<feature type="compositionally biased region" description="Basic and acidic residues" evidence="1">
    <location>
        <begin position="7"/>
        <end position="16"/>
    </location>
</feature>
<organism evidence="2 3">
    <name type="scientific">Symmachiella dynata</name>
    <dbReference type="NCBI Taxonomy" id="2527995"/>
    <lineage>
        <taxon>Bacteria</taxon>
        <taxon>Pseudomonadati</taxon>
        <taxon>Planctomycetota</taxon>
        <taxon>Planctomycetia</taxon>
        <taxon>Planctomycetales</taxon>
        <taxon>Planctomycetaceae</taxon>
        <taxon>Symmachiella</taxon>
    </lineage>
</organism>
<evidence type="ECO:0000313" key="2">
    <source>
        <dbReference type="EMBL" id="QDU42855.1"/>
    </source>
</evidence>
<evidence type="ECO:0000256" key="1">
    <source>
        <dbReference type="SAM" id="MobiDB-lite"/>
    </source>
</evidence>
<name>A0A517ZK81_9PLAN</name>
<keyword evidence="3" id="KW-1185">Reference proteome</keyword>
<dbReference type="Proteomes" id="UP000319383">
    <property type="component" value="Chromosome"/>
</dbReference>
<dbReference type="EMBL" id="CP036276">
    <property type="protein sequence ID" value="QDU42855.1"/>
    <property type="molecule type" value="Genomic_DNA"/>
</dbReference>
<sequence>MANTSSKAERPAEKQDATSPAHPVERVSYGNVSASIFVREHRLPNSKSIVKYSVSLQRSYLDRQGERQWTNTLDEDDLLAGAEALTDAFKVIWRKRRHS</sequence>
<protein>
    <submittedName>
        <fullName evidence="2">Uncharacterized protein</fullName>
    </submittedName>
</protein>
<evidence type="ECO:0000313" key="3">
    <source>
        <dbReference type="Proteomes" id="UP000319383"/>
    </source>
</evidence>
<accession>A0A517ZK81</accession>
<reference evidence="2 3" key="1">
    <citation type="submission" date="2019-02" db="EMBL/GenBank/DDBJ databases">
        <title>Deep-cultivation of Planctomycetes and their phenomic and genomic characterization uncovers novel biology.</title>
        <authorList>
            <person name="Wiegand S."/>
            <person name="Jogler M."/>
            <person name="Boedeker C."/>
            <person name="Pinto D."/>
            <person name="Vollmers J."/>
            <person name="Rivas-Marin E."/>
            <person name="Kohn T."/>
            <person name="Peeters S.H."/>
            <person name="Heuer A."/>
            <person name="Rast P."/>
            <person name="Oberbeckmann S."/>
            <person name="Bunk B."/>
            <person name="Jeske O."/>
            <person name="Meyerdierks A."/>
            <person name="Storesund J.E."/>
            <person name="Kallscheuer N."/>
            <person name="Luecker S."/>
            <person name="Lage O.M."/>
            <person name="Pohl T."/>
            <person name="Merkel B.J."/>
            <person name="Hornburger P."/>
            <person name="Mueller R.-W."/>
            <person name="Bruemmer F."/>
            <person name="Labrenz M."/>
            <person name="Spormann A.M."/>
            <person name="Op den Camp H."/>
            <person name="Overmann J."/>
            <person name="Amann R."/>
            <person name="Jetten M.S.M."/>
            <person name="Mascher T."/>
            <person name="Medema M.H."/>
            <person name="Devos D.P."/>
            <person name="Kaster A.-K."/>
            <person name="Ovreas L."/>
            <person name="Rohde M."/>
            <person name="Galperin M.Y."/>
            <person name="Jogler C."/>
        </authorList>
    </citation>
    <scope>NUCLEOTIDE SEQUENCE [LARGE SCALE GENOMIC DNA]</scope>
    <source>
        <strain evidence="2 3">Mal52</strain>
    </source>
</reference>
<dbReference type="AlphaFoldDB" id="A0A517ZK81"/>
<feature type="region of interest" description="Disordered" evidence="1">
    <location>
        <begin position="1"/>
        <end position="26"/>
    </location>
</feature>
<proteinExistence type="predicted"/>
<dbReference type="KEGG" id="sdyn:Mal52_13240"/>
<gene>
    <name evidence="2" type="ORF">Mal52_13240</name>
</gene>